<keyword evidence="1 2" id="KW-0728">SH3 domain</keyword>
<dbReference type="Proteomes" id="UP000193719">
    <property type="component" value="Unassembled WGS sequence"/>
</dbReference>
<keyword evidence="4" id="KW-0812">Transmembrane</keyword>
<keyword evidence="4" id="KW-0472">Membrane</keyword>
<dbReference type="PROSITE" id="PS50002">
    <property type="entry name" value="SH3"/>
    <property type="match status" value="1"/>
</dbReference>
<dbReference type="OrthoDB" id="5340910at2759"/>
<keyword evidence="8" id="KW-1185">Reference proteome</keyword>
<feature type="chain" id="PRO_5012395194" description="SH3 domain-containing protein" evidence="5">
    <location>
        <begin position="24"/>
        <end position="892"/>
    </location>
</feature>
<dbReference type="Gene3D" id="3.80.10.10">
    <property type="entry name" value="Ribonuclease Inhibitor"/>
    <property type="match status" value="1"/>
</dbReference>
<feature type="domain" description="SH3" evidence="6">
    <location>
        <begin position="564"/>
        <end position="625"/>
    </location>
</feature>
<dbReference type="STRING" id="1754191.A0A1Y1VFC1"/>
<evidence type="ECO:0000256" key="4">
    <source>
        <dbReference type="SAM" id="Phobius"/>
    </source>
</evidence>
<feature type="signal peptide" evidence="5">
    <location>
        <begin position="1"/>
        <end position="23"/>
    </location>
</feature>
<gene>
    <name evidence="7" type="ORF">BCR36DRAFT_347922</name>
</gene>
<dbReference type="EMBL" id="MCFH01000010">
    <property type="protein sequence ID" value="ORX54815.1"/>
    <property type="molecule type" value="Genomic_DNA"/>
</dbReference>
<evidence type="ECO:0000256" key="3">
    <source>
        <dbReference type="SAM" id="MobiDB-lite"/>
    </source>
</evidence>
<dbReference type="InterPro" id="IPR032675">
    <property type="entry name" value="LRR_dom_sf"/>
</dbReference>
<comment type="caution">
    <text evidence="7">The sequence shown here is derived from an EMBL/GenBank/DDBJ whole genome shotgun (WGS) entry which is preliminary data.</text>
</comment>
<dbReference type="SUPFAM" id="SSF50044">
    <property type="entry name" value="SH3-domain"/>
    <property type="match status" value="1"/>
</dbReference>
<dbReference type="SUPFAM" id="SSF52047">
    <property type="entry name" value="RNI-like"/>
    <property type="match status" value="1"/>
</dbReference>
<dbReference type="AlphaFoldDB" id="A0A1Y1VFC1"/>
<reference evidence="7 8" key="1">
    <citation type="submission" date="2016-08" db="EMBL/GenBank/DDBJ databases">
        <title>Genomes of anaerobic fungi encode conserved fungal cellulosomes for biomass hydrolysis.</title>
        <authorList>
            <consortium name="DOE Joint Genome Institute"/>
            <person name="Haitjema C.H."/>
            <person name="Gilmore S.P."/>
            <person name="Henske J.K."/>
            <person name="Solomon K.V."/>
            <person name="De Groot R."/>
            <person name="Kuo A."/>
            <person name="Mondo S.J."/>
            <person name="Salamov A.A."/>
            <person name="Labutti K."/>
            <person name="Zhao Z."/>
            <person name="Chiniquy J."/>
            <person name="Barry K."/>
            <person name="Brewer H.M."/>
            <person name="Purvine S.O."/>
            <person name="Wright A.T."/>
            <person name="Boxma B."/>
            <person name="Van Alen T."/>
            <person name="Hackstein J.H."/>
            <person name="Baker S.E."/>
            <person name="Grigoriev I.V."/>
            <person name="O'Malley M.A."/>
        </authorList>
    </citation>
    <scope>NUCLEOTIDE SEQUENCE [LARGE SCALE GENOMIC DNA]</scope>
    <source>
        <strain evidence="8">finn</strain>
    </source>
</reference>
<sequence>MRRKNLISTIIIIVFMIIKEVQSHNEEKESLINLFKNLTVLDVYANDYYQILQGNINNNNNLVTLDQNGHVIKLNIGSKLDKSANNILNESICNLIHLEVLDLANNNLKGNRMYYGQLPECLNNLTLLHTFNISGNKFRGHLPKLNSSSLKICNLDLGEEKNELCLFHKDTIPVSCLNFESELKSFIDYPNDKIFFKNNKIELCKNIFVSNKEEDKNTEIRKGEKKNTDKDVIIYSSIFPLVSLIITVGATMYGRIKSKFNKKDNITTFTASLSHLPNNFGNGSNTNNHQSHNTKFDSFIQPAPRPDNENSSLFNSKTNSLSIVDQKRISSNPSTTSVANTSVSSTIQQSPVMASNEIKNLNYRVIGSNYPLNSSEVLHLKNNTSIGQSNRINAMSSNINSTQSTIVQETMSKVEKTNCIDNSIINSNISNNTSNSTPSKALESLDMLLSSPQAMYYREKISPSLRPGMKSSKAISPIQLTKSYPSKMNPYSPSINLYSRSPINKDKSPTLVNSNSEYSTKIPTSPAISVPKYMSSLSPDIKSQQSLRLSQATSSNNYISHIPKKPRVRRVVYSFIADLPDELQLTPGQEVIIHKVFDDGYAYGENASSGQLGVFPITSLHPDDQDILPEEIESSPSLNDMQFSQLSMNKSPTLISPLMNYSLSPSKFNNIKIQEISQSLIANKSNINSHDISIDNYGRAVNTNNLYPINNSQNSNSQNSNSQNSLTDEDDIDTLRKQSKIGYSAFMDQQKQKLIKKQAKQARKNKMKSLNSNYYNNDKRFYQEPPFSPTNLMQNIVLNENVNNRMFGNNGYPSQLSYNSQLSNDIASSSSPFYSSQYKNGISPESQHSLEMQRIEDRRYKQIKLLNDRLSKKDIGPEEKRYYLKLLQQLTN</sequence>
<feature type="region of interest" description="Disordered" evidence="3">
    <location>
        <begin position="705"/>
        <end position="730"/>
    </location>
</feature>
<protein>
    <recommendedName>
        <fullName evidence="6">SH3 domain-containing protein</fullName>
    </recommendedName>
</protein>
<evidence type="ECO:0000259" key="6">
    <source>
        <dbReference type="PROSITE" id="PS50002"/>
    </source>
</evidence>
<accession>A0A1Y1VFC1</accession>
<dbReference type="CDD" id="cd00174">
    <property type="entry name" value="SH3"/>
    <property type="match status" value="1"/>
</dbReference>
<feature type="compositionally biased region" description="Low complexity" evidence="3">
    <location>
        <begin position="710"/>
        <end position="725"/>
    </location>
</feature>
<proteinExistence type="predicted"/>
<evidence type="ECO:0000256" key="2">
    <source>
        <dbReference type="PROSITE-ProRule" id="PRU00192"/>
    </source>
</evidence>
<evidence type="ECO:0000313" key="7">
    <source>
        <dbReference type="EMBL" id="ORX54815.1"/>
    </source>
</evidence>
<evidence type="ECO:0000256" key="5">
    <source>
        <dbReference type="SAM" id="SignalP"/>
    </source>
</evidence>
<dbReference type="InterPro" id="IPR036028">
    <property type="entry name" value="SH3-like_dom_sf"/>
</dbReference>
<evidence type="ECO:0000256" key="1">
    <source>
        <dbReference type="ARBA" id="ARBA00022443"/>
    </source>
</evidence>
<reference evidence="7 8" key="2">
    <citation type="submission" date="2016-08" db="EMBL/GenBank/DDBJ databases">
        <title>Pervasive Adenine N6-methylation of Active Genes in Fungi.</title>
        <authorList>
            <consortium name="DOE Joint Genome Institute"/>
            <person name="Mondo S.J."/>
            <person name="Dannebaum R.O."/>
            <person name="Kuo R.C."/>
            <person name="Labutti K."/>
            <person name="Haridas S."/>
            <person name="Kuo A."/>
            <person name="Salamov A."/>
            <person name="Ahrendt S.R."/>
            <person name="Lipzen A."/>
            <person name="Sullivan W."/>
            <person name="Andreopoulos W.B."/>
            <person name="Clum A."/>
            <person name="Lindquist E."/>
            <person name="Daum C."/>
            <person name="Ramamoorthy G.K."/>
            <person name="Gryganskyi A."/>
            <person name="Culley D."/>
            <person name="Magnuson J.K."/>
            <person name="James T.Y."/>
            <person name="O'Malley M.A."/>
            <person name="Stajich J.E."/>
            <person name="Spatafora J.W."/>
            <person name="Visel A."/>
            <person name="Grigoriev I.V."/>
        </authorList>
    </citation>
    <scope>NUCLEOTIDE SEQUENCE [LARGE SCALE GENOMIC DNA]</scope>
    <source>
        <strain evidence="8">finn</strain>
    </source>
</reference>
<dbReference type="InterPro" id="IPR001452">
    <property type="entry name" value="SH3_domain"/>
</dbReference>
<evidence type="ECO:0000313" key="8">
    <source>
        <dbReference type="Proteomes" id="UP000193719"/>
    </source>
</evidence>
<dbReference type="SMART" id="SM00326">
    <property type="entry name" value="SH3"/>
    <property type="match status" value="1"/>
</dbReference>
<name>A0A1Y1VFC1_9FUNG</name>
<organism evidence="7 8">
    <name type="scientific">Piromyces finnis</name>
    <dbReference type="NCBI Taxonomy" id="1754191"/>
    <lineage>
        <taxon>Eukaryota</taxon>
        <taxon>Fungi</taxon>
        <taxon>Fungi incertae sedis</taxon>
        <taxon>Chytridiomycota</taxon>
        <taxon>Chytridiomycota incertae sedis</taxon>
        <taxon>Neocallimastigomycetes</taxon>
        <taxon>Neocallimastigales</taxon>
        <taxon>Neocallimastigaceae</taxon>
        <taxon>Piromyces</taxon>
    </lineage>
</organism>
<feature type="transmembrane region" description="Helical" evidence="4">
    <location>
        <begin position="232"/>
        <end position="253"/>
    </location>
</feature>
<keyword evidence="5" id="KW-0732">Signal</keyword>
<keyword evidence="4" id="KW-1133">Transmembrane helix</keyword>
<feature type="region of interest" description="Disordered" evidence="3">
    <location>
        <begin position="280"/>
        <end position="317"/>
    </location>
</feature>
<dbReference type="Gene3D" id="2.30.30.40">
    <property type="entry name" value="SH3 Domains"/>
    <property type="match status" value="1"/>
</dbReference>